<reference evidence="2 3" key="1">
    <citation type="submission" date="2020-08" db="EMBL/GenBank/DDBJ databases">
        <title>Novel species isolated from subtropical streams in China.</title>
        <authorList>
            <person name="Lu H."/>
        </authorList>
    </citation>
    <scope>NUCLEOTIDE SEQUENCE [LARGE SCALE GENOMIC DNA]</scope>
    <source>
        <strain evidence="2 3">KCTC 52442</strain>
    </source>
</reference>
<evidence type="ECO:0000256" key="1">
    <source>
        <dbReference type="SAM" id="Phobius"/>
    </source>
</evidence>
<keyword evidence="1" id="KW-0472">Membrane</keyword>
<proteinExistence type="predicted"/>
<keyword evidence="3" id="KW-1185">Reference proteome</keyword>
<feature type="transmembrane region" description="Helical" evidence="1">
    <location>
        <begin position="149"/>
        <end position="168"/>
    </location>
</feature>
<evidence type="ECO:0000313" key="2">
    <source>
        <dbReference type="EMBL" id="MBC3832192.1"/>
    </source>
</evidence>
<feature type="transmembrane region" description="Helical" evidence="1">
    <location>
        <begin position="93"/>
        <end position="113"/>
    </location>
</feature>
<accession>A0ABR6XTG8</accession>
<dbReference type="PANTHER" id="PTHR34368:SF1">
    <property type="entry name" value="OS01G0962200 PROTEIN"/>
    <property type="match status" value="1"/>
</dbReference>
<keyword evidence="1" id="KW-1133">Transmembrane helix</keyword>
<dbReference type="EMBL" id="JACOFU010000004">
    <property type="protein sequence ID" value="MBC3832192.1"/>
    <property type="molecule type" value="Genomic_DNA"/>
</dbReference>
<sequence>MESKWRLLPAVVVLVCAISMLMYGVIPQYDAYHVFADSKTYLGIPNAMDVLSNIAFGLTGLMGLIGLSLAWILGRRWGAQVTADRWQPRDIAYLVFVVSIFATSFGSGFYHWAPDDARLFWDRLPIACACASLLAAVRIEAMNVRRFSVAAANVLVLLLFALISVLWWKNTGDLRLYLVLQLLAIVLIPLWQMTYPTMRQTRWVFAIAIGMYVSAKVAEILDVAILSHTGFISGHTIKHLLASGAAALIIWNWLSAKCVHASAATTDLKRSV</sequence>
<name>A0ABR6XTG8_9BURK</name>
<feature type="transmembrane region" description="Helical" evidence="1">
    <location>
        <begin position="174"/>
        <end position="191"/>
    </location>
</feature>
<organism evidence="2 3">
    <name type="scientific">Undibacterium amnicola</name>
    <dbReference type="NCBI Taxonomy" id="1834038"/>
    <lineage>
        <taxon>Bacteria</taxon>
        <taxon>Pseudomonadati</taxon>
        <taxon>Pseudomonadota</taxon>
        <taxon>Betaproteobacteria</taxon>
        <taxon>Burkholderiales</taxon>
        <taxon>Oxalobacteraceae</taxon>
        <taxon>Undibacterium</taxon>
    </lineage>
</organism>
<dbReference type="RefSeq" id="WP_186891228.1">
    <property type="nucleotide sequence ID" value="NZ_JACOFU010000004.1"/>
</dbReference>
<feature type="transmembrane region" description="Helical" evidence="1">
    <location>
        <begin position="119"/>
        <end position="137"/>
    </location>
</feature>
<feature type="transmembrane region" description="Helical" evidence="1">
    <location>
        <begin position="50"/>
        <end position="73"/>
    </location>
</feature>
<keyword evidence="1" id="KW-0812">Transmembrane</keyword>
<comment type="caution">
    <text evidence="2">The sequence shown here is derived from an EMBL/GenBank/DDBJ whole genome shotgun (WGS) entry which is preliminary data.</text>
</comment>
<feature type="transmembrane region" description="Helical" evidence="1">
    <location>
        <begin position="237"/>
        <end position="254"/>
    </location>
</feature>
<feature type="transmembrane region" description="Helical" evidence="1">
    <location>
        <begin position="203"/>
        <end position="225"/>
    </location>
</feature>
<dbReference type="Proteomes" id="UP000643610">
    <property type="component" value="Unassembled WGS sequence"/>
</dbReference>
<feature type="transmembrane region" description="Helical" evidence="1">
    <location>
        <begin position="7"/>
        <end position="26"/>
    </location>
</feature>
<evidence type="ECO:0008006" key="4">
    <source>
        <dbReference type="Google" id="ProtNLM"/>
    </source>
</evidence>
<gene>
    <name evidence="2" type="ORF">H8K33_11770</name>
</gene>
<evidence type="ECO:0000313" key="3">
    <source>
        <dbReference type="Proteomes" id="UP000643610"/>
    </source>
</evidence>
<dbReference type="PANTHER" id="PTHR34368">
    <property type="entry name" value="OS01G0962200 PROTEIN"/>
    <property type="match status" value="1"/>
</dbReference>
<protein>
    <recommendedName>
        <fullName evidence="4">Alkaline phytoceramidase</fullName>
    </recommendedName>
</protein>